<dbReference type="Proteomes" id="UP000232875">
    <property type="component" value="Unassembled WGS sequence"/>
</dbReference>
<organism evidence="1 2">
    <name type="scientific">Malassezia vespertilionis</name>
    <dbReference type="NCBI Taxonomy" id="2020962"/>
    <lineage>
        <taxon>Eukaryota</taxon>
        <taxon>Fungi</taxon>
        <taxon>Dikarya</taxon>
        <taxon>Basidiomycota</taxon>
        <taxon>Ustilaginomycotina</taxon>
        <taxon>Malasseziomycetes</taxon>
        <taxon>Malasseziales</taxon>
        <taxon>Malasseziaceae</taxon>
        <taxon>Malassezia</taxon>
    </lineage>
</organism>
<reference evidence="1 2" key="1">
    <citation type="submission" date="2017-10" db="EMBL/GenBank/DDBJ databases">
        <title>A novel species of cold-tolerant Malassezia isolated from bats.</title>
        <authorList>
            <person name="Lorch J.M."/>
            <person name="Palmer J.M."/>
            <person name="Vanderwolf K.J."/>
            <person name="Schmidt K.Z."/>
            <person name="Verant M.L."/>
            <person name="Weller T.J."/>
            <person name="Blehert D.S."/>
        </authorList>
    </citation>
    <scope>NUCLEOTIDE SEQUENCE [LARGE SCALE GENOMIC DNA]</scope>
    <source>
        <strain evidence="1 2">NWHC:44797-103</strain>
    </source>
</reference>
<protein>
    <recommendedName>
        <fullName evidence="3">Mediator complex subunit 18</fullName>
    </recommendedName>
</protein>
<proteinExistence type="predicted"/>
<dbReference type="OrthoDB" id="3355484at2759"/>
<name>A0A2N1J789_9BASI</name>
<evidence type="ECO:0008006" key="3">
    <source>
        <dbReference type="Google" id="ProtNLM"/>
    </source>
</evidence>
<evidence type="ECO:0000313" key="1">
    <source>
        <dbReference type="EMBL" id="PKI82423.1"/>
    </source>
</evidence>
<dbReference type="AlphaFoldDB" id="A0A2N1J789"/>
<accession>A0A2N1J789</accession>
<evidence type="ECO:0000313" key="2">
    <source>
        <dbReference type="Proteomes" id="UP000232875"/>
    </source>
</evidence>
<keyword evidence="2" id="KW-1185">Reference proteome</keyword>
<sequence length="272" mass="30406">MAAASSKEWQHTQVSAAGTIEPLHVHALLEMLGRKVNVPPTVFVVRESQLRRADDESQRPLEMSDSKWSNVRRAREQTRITVRTEDTTYVLAVYLSSQFLLPLPPAPPGATPSMLVRSIVMAQEMTPCAATTTPAPLESSTIFSTPVHVLEMHAAHHTGWDVLAHLLNWAPAREQLHFGLRFVLLSEDPRVVHELRVFRSTEWTSLQSDAHSVHAIAPGMHVRALSSFRSDVGPGVPKREQEASARALEYALHHMQQLQKSLDPFVPLHRDV</sequence>
<dbReference type="EMBL" id="KZ454995">
    <property type="protein sequence ID" value="PKI82423.1"/>
    <property type="molecule type" value="Genomic_DNA"/>
</dbReference>
<gene>
    <name evidence="1" type="ORF">MVES_003633</name>
</gene>